<evidence type="ECO:0000313" key="3">
    <source>
        <dbReference type="Proteomes" id="UP000719412"/>
    </source>
</evidence>
<sequence>MPATITHYGRILRQIRPPPSGRWMHICARLFIVVCVRARRLVVRLCVCRGGPPRRVRAPPCNFAIPPQRATAVWRRTRLALPWLRGGNAAVTMTTLAPSSLPRALGGDVDGARWGNRTRELLLPARVLTGTAEEDGGVKDASSRSVAGRPSVWRRRPFSPRTPFACKKRERLGWAAGTTIYNIDPQRTPEEPMEAERRGRSEGVF</sequence>
<name>A0A8J6HPR9_TENMO</name>
<feature type="region of interest" description="Disordered" evidence="1">
    <location>
        <begin position="180"/>
        <end position="205"/>
    </location>
</feature>
<keyword evidence="3" id="KW-1185">Reference proteome</keyword>
<evidence type="ECO:0000256" key="1">
    <source>
        <dbReference type="SAM" id="MobiDB-lite"/>
    </source>
</evidence>
<feature type="compositionally biased region" description="Basic and acidic residues" evidence="1">
    <location>
        <begin position="187"/>
        <end position="205"/>
    </location>
</feature>
<evidence type="ECO:0000313" key="2">
    <source>
        <dbReference type="EMBL" id="KAH0817826.1"/>
    </source>
</evidence>
<dbReference type="EMBL" id="JABDTM020018782">
    <property type="protein sequence ID" value="KAH0817826.1"/>
    <property type="molecule type" value="Genomic_DNA"/>
</dbReference>
<gene>
    <name evidence="2" type="ORF">GEV33_004965</name>
</gene>
<dbReference type="AlphaFoldDB" id="A0A8J6HPR9"/>
<accession>A0A8J6HPR9</accession>
<reference evidence="2" key="2">
    <citation type="submission" date="2021-08" db="EMBL/GenBank/DDBJ databases">
        <authorList>
            <person name="Eriksson T."/>
        </authorList>
    </citation>
    <scope>NUCLEOTIDE SEQUENCE</scope>
    <source>
        <strain evidence="2">Stoneville</strain>
        <tissue evidence="2">Whole head</tissue>
    </source>
</reference>
<reference evidence="2" key="1">
    <citation type="journal article" date="2020" name="J Insects Food Feed">
        <title>The yellow mealworm (Tenebrio molitor) genome: a resource for the emerging insects as food and feed industry.</title>
        <authorList>
            <person name="Eriksson T."/>
            <person name="Andere A."/>
            <person name="Kelstrup H."/>
            <person name="Emery V."/>
            <person name="Picard C."/>
        </authorList>
    </citation>
    <scope>NUCLEOTIDE SEQUENCE</scope>
    <source>
        <strain evidence="2">Stoneville</strain>
        <tissue evidence="2">Whole head</tissue>
    </source>
</reference>
<dbReference type="Proteomes" id="UP000719412">
    <property type="component" value="Unassembled WGS sequence"/>
</dbReference>
<comment type="caution">
    <text evidence="2">The sequence shown here is derived from an EMBL/GenBank/DDBJ whole genome shotgun (WGS) entry which is preliminary data.</text>
</comment>
<organism evidence="2 3">
    <name type="scientific">Tenebrio molitor</name>
    <name type="common">Yellow mealworm beetle</name>
    <dbReference type="NCBI Taxonomy" id="7067"/>
    <lineage>
        <taxon>Eukaryota</taxon>
        <taxon>Metazoa</taxon>
        <taxon>Ecdysozoa</taxon>
        <taxon>Arthropoda</taxon>
        <taxon>Hexapoda</taxon>
        <taxon>Insecta</taxon>
        <taxon>Pterygota</taxon>
        <taxon>Neoptera</taxon>
        <taxon>Endopterygota</taxon>
        <taxon>Coleoptera</taxon>
        <taxon>Polyphaga</taxon>
        <taxon>Cucujiformia</taxon>
        <taxon>Tenebrionidae</taxon>
        <taxon>Tenebrio</taxon>
    </lineage>
</organism>
<protein>
    <submittedName>
        <fullName evidence="2">Uncharacterized protein</fullName>
    </submittedName>
</protein>
<proteinExistence type="predicted"/>